<dbReference type="Proteomes" id="UP000675747">
    <property type="component" value="Unassembled WGS sequence"/>
</dbReference>
<evidence type="ECO:0008006" key="5">
    <source>
        <dbReference type="Google" id="ProtNLM"/>
    </source>
</evidence>
<keyword evidence="4" id="KW-1185">Reference proteome</keyword>
<dbReference type="EMBL" id="JAGQFT020000014">
    <property type="protein sequence ID" value="MBS7458813.1"/>
    <property type="molecule type" value="Genomic_DNA"/>
</dbReference>
<name>A0A8J7VTS7_9GAMM</name>
<evidence type="ECO:0000256" key="1">
    <source>
        <dbReference type="SAM" id="Phobius"/>
    </source>
</evidence>
<dbReference type="RefSeq" id="WP_211925715.1">
    <property type="nucleotide sequence ID" value="NZ_JAGQFT020000014.1"/>
</dbReference>
<evidence type="ECO:0000313" key="2">
    <source>
        <dbReference type="EMBL" id="MBR0561749.1"/>
    </source>
</evidence>
<evidence type="ECO:0000313" key="3">
    <source>
        <dbReference type="EMBL" id="MBS7458813.1"/>
    </source>
</evidence>
<dbReference type="AlphaFoldDB" id="A0A8J7VTS7"/>
<protein>
    <recommendedName>
        <fullName evidence="5">Cation/multidrug efflux pump</fullName>
    </recommendedName>
</protein>
<reference evidence="2" key="2">
    <citation type="submission" date="2021-04" db="EMBL/GenBank/DDBJ databases">
        <authorList>
            <person name="Karlyshev A.V."/>
        </authorList>
    </citation>
    <scope>NUCLEOTIDE SEQUENCE</scope>
    <source>
        <strain evidence="2">LMG 29479</strain>
    </source>
</reference>
<comment type="caution">
    <text evidence="2">The sequence shown here is derived from an EMBL/GenBank/DDBJ whole genome shotgun (WGS) entry which is preliminary data.</text>
</comment>
<feature type="transmembrane region" description="Helical" evidence="1">
    <location>
        <begin position="32"/>
        <end position="54"/>
    </location>
</feature>
<keyword evidence="1" id="KW-1133">Transmembrane helix</keyword>
<proteinExistence type="predicted"/>
<organism evidence="2">
    <name type="scientific">Coralloluteibacterium stylophorae</name>
    <dbReference type="NCBI Taxonomy" id="1776034"/>
    <lineage>
        <taxon>Bacteria</taxon>
        <taxon>Pseudomonadati</taxon>
        <taxon>Pseudomonadota</taxon>
        <taxon>Gammaproteobacteria</taxon>
        <taxon>Lysobacterales</taxon>
        <taxon>Lysobacteraceae</taxon>
        <taxon>Coralloluteibacterium</taxon>
    </lineage>
</organism>
<reference evidence="3 4" key="1">
    <citation type="journal article" date="2021" name="Microbiol. Resour. Announc.">
        <title>Draft Genome Sequence of Coralloluteibacterium stylophorae LMG 29479T.</title>
        <authorList>
            <person name="Karlyshev A.V."/>
            <person name="Kudryashova E.B."/>
            <person name="Ariskina E.V."/>
            <person name="Conroy A.P."/>
            <person name="Abidueva E.Y."/>
        </authorList>
    </citation>
    <scope>NUCLEOTIDE SEQUENCE [LARGE SCALE GENOMIC DNA]</scope>
    <source>
        <strain evidence="3 4">LMG 29479</strain>
    </source>
</reference>
<gene>
    <name evidence="3" type="ORF">KB893_016850</name>
    <name evidence="2" type="ORF">KB893_04325</name>
</gene>
<accession>A0A8J7VTS7</accession>
<sequence>MTPFAILLAIAAALLLLALVSAAGGRGFARALRLLLALALLVLAAGVGLLALGVRDYFGLDERPVARLEVRQRAPQTFGVTLTDADGLRREYDLRGDEWQLDARVVRWQFGARLAGVPPLYRLERLSGRYRDIDQEREAPRSVHALGSDGLLDLATLARQYPRWLPFVDARWGSAAYLPLIDGARYEVRLNARGGLVAVPADAATRDLLEQSGW</sequence>
<evidence type="ECO:0000313" key="4">
    <source>
        <dbReference type="Proteomes" id="UP000675747"/>
    </source>
</evidence>
<keyword evidence="1" id="KW-0812">Transmembrane</keyword>
<keyword evidence="1" id="KW-0472">Membrane</keyword>
<dbReference type="EMBL" id="JAGQFT010000020">
    <property type="protein sequence ID" value="MBR0561749.1"/>
    <property type="molecule type" value="Genomic_DNA"/>
</dbReference>